<keyword evidence="3" id="KW-1185">Reference proteome</keyword>
<dbReference type="AlphaFoldDB" id="A0A067TEG8"/>
<sequence>MLISASHYHHHHCLLPPPRSLHLKSVRRVPLASHMWAGAFRARYHRPRPPTTPIRDASTHRANSRGTAPLRDPAPPALESPPMRFALAHPLPLSKMQNAWRRILEPGNSACRLHHPLPTSIVNPYTYRDVQAPAVALNFCIATVQ</sequence>
<organism evidence="2 3">
    <name type="scientific">Galerina marginata (strain CBS 339.88)</name>
    <dbReference type="NCBI Taxonomy" id="685588"/>
    <lineage>
        <taxon>Eukaryota</taxon>
        <taxon>Fungi</taxon>
        <taxon>Dikarya</taxon>
        <taxon>Basidiomycota</taxon>
        <taxon>Agaricomycotina</taxon>
        <taxon>Agaricomycetes</taxon>
        <taxon>Agaricomycetidae</taxon>
        <taxon>Agaricales</taxon>
        <taxon>Agaricineae</taxon>
        <taxon>Strophariaceae</taxon>
        <taxon>Galerina</taxon>
    </lineage>
</organism>
<feature type="region of interest" description="Disordered" evidence="1">
    <location>
        <begin position="44"/>
        <end position="81"/>
    </location>
</feature>
<dbReference type="HOGENOM" id="CLU_1786987_0_0_1"/>
<evidence type="ECO:0000313" key="2">
    <source>
        <dbReference type="EMBL" id="KDR77368.1"/>
    </source>
</evidence>
<proteinExistence type="predicted"/>
<accession>A0A067TEG8</accession>
<dbReference type="Proteomes" id="UP000027222">
    <property type="component" value="Unassembled WGS sequence"/>
</dbReference>
<evidence type="ECO:0000313" key="3">
    <source>
        <dbReference type="Proteomes" id="UP000027222"/>
    </source>
</evidence>
<name>A0A067TEG8_GALM3</name>
<evidence type="ECO:0000256" key="1">
    <source>
        <dbReference type="SAM" id="MobiDB-lite"/>
    </source>
</evidence>
<dbReference type="EMBL" id="KL142377">
    <property type="protein sequence ID" value="KDR77368.1"/>
    <property type="molecule type" value="Genomic_DNA"/>
</dbReference>
<gene>
    <name evidence="2" type="ORF">GALMADRAFT_139351</name>
</gene>
<reference evidence="3" key="1">
    <citation type="journal article" date="2014" name="Proc. Natl. Acad. Sci. U.S.A.">
        <title>Extensive sampling of basidiomycete genomes demonstrates inadequacy of the white-rot/brown-rot paradigm for wood decay fungi.</title>
        <authorList>
            <person name="Riley R."/>
            <person name="Salamov A.A."/>
            <person name="Brown D.W."/>
            <person name="Nagy L.G."/>
            <person name="Floudas D."/>
            <person name="Held B.W."/>
            <person name="Levasseur A."/>
            <person name="Lombard V."/>
            <person name="Morin E."/>
            <person name="Otillar R."/>
            <person name="Lindquist E.A."/>
            <person name="Sun H."/>
            <person name="LaButti K.M."/>
            <person name="Schmutz J."/>
            <person name="Jabbour D."/>
            <person name="Luo H."/>
            <person name="Baker S.E."/>
            <person name="Pisabarro A.G."/>
            <person name="Walton J.D."/>
            <person name="Blanchette R.A."/>
            <person name="Henrissat B."/>
            <person name="Martin F."/>
            <person name="Cullen D."/>
            <person name="Hibbett D.S."/>
            <person name="Grigoriev I.V."/>
        </authorList>
    </citation>
    <scope>NUCLEOTIDE SEQUENCE [LARGE SCALE GENOMIC DNA]</scope>
    <source>
        <strain evidence="3">CBS 339.88</strain>
    </source>
</reference>
<protein>
    <submittedName>
        <fullName evidence="2">Uncharacterized protein</fullName>
    </submittedName>
</protein>